<keyword evidence="2" id="KW-1185">Reference proteome</keyword>
<reference evidence="1" key="1">
    <citation type="journal article" date="2023" name="G3 (Bethesda)">
        <title>A reference genome for the long-term kleptoplast-retaining sea slug Elysia crispata morphotype clarki.</title>
        <authorList>
            <person name="Eastman K.E."/>
            <person name="Pendleton A.L."/>
            <person name="Shaikh M.A."/>
            <person name="Suttiyut T."/>
            <person name="Ogas R."/>
            <person name="Tomko P."/>
            <person name="Gavelis G."/>
            <person name="Widhalm J.R."/>
            <person name="Wisecaver J.H."/>
        </authorList>
    </citation>
    <scope>NUCLEOTIDE SEQUENCE</scope>
    <source>
        <strain evidence="1">ECLA1</strain>
    </source>
</reference>
<evidence type="ECO:0000313" key="1">
    <source>
        <dbReference type="EMBL" id="KAK3702336.1"/>
    </source>
</evidence>
<gene>
    <name evidence="1" type="ORF">RRG08_008724</name>
</gene>
<protein>
    <submittedName>
        <fullName evidence="1">Uncharacterized protein</fullName>
    </submittedName>
</protein>
<dbReference type="AlphaFoldDB" id="A0AAE1CKI9"/>
<name>A0AAE1CKI9_9GAST</name>
<evidence type="ECO:0000313" key="2">
    <source>
        <dbReference type="Proteomes" id="UP001283361"/>
    </source>
</evidence>
<organism evidence="1 2">
    <name type="scientific">Elysia crispata</name>
    <name type="common">lettuce slug</name>
    <dbReference type="NCBI Taxonomy" id="231223"/>
    <lineage>
        <taxon>Eukaryota</taxon>
        <taxon>Metazoa</taxon>
        <taxon>Spiralia</taxon>
        <taxon>Lophotrochozoa</taxon>
        <taxon>Mollusca</taxon>
        <taxon>Gastropoda</taxon>
        <taxon>Heterobranchia</taxon>
        <taxon>Euthyneura</taxon>
        <taxon>Panpulmonata</taxon>
        <taxon>Sacoglossa</taxon>
        <taxon>Placobranchoidea</taxon>
        <taxon>Plakobranchidae</taxon>
        <taxon>Elysia</taxon>
    </lineage>
</organism>
<comment type="caution">
    <text evidence="1">The sequence shown here is derived from an EMBL/GenBank/DDBJ whole genome shotgun (WGS) entry which is preliminary data.</text>
</comment>
<proteinExistence type="predicted"/>
<dbReference type="Proteomes" id="UP001283361">
    <property type="component" value="Unassembled WGS sequence"/>
</dbReference>
<dbReference type="EMBL" id="JAWDGP010007856">
    <property type="protein sequence ID" value="KAK3702336.1"/>
    <property type="molecule type" value="Genomic_DNA"/>
</dbReference>
<sequence>MQDSAAPRPLLGCLDLRLDRQCRILQHPDLYLVVSILDLVDWNSDQDQRSHKSSLFIDLSRAAGEGQNIKQINERKN</sequence>
<accession>A0AAE1CKI9</accession>